<reference evidence="2 3" key="1">
    <citation type="journal article" date="2018" name="J. Microbiol.">
        <title>Salicibibacter kimchii gen. nov., sp. nov., a moderately halophilic and alkalitolerant bacterium in the family Bacillaceae, isolated from kimchi.</title>
        <authorList>
            <person name="Jang J.Y."/>
            <person name="Oh Y.J."/>
            <person name="Lim S.K."/>
            <person name="Park H.K."/>
            <person name="Lee C."/>
            <person name="Kim J.Y."/>
            <person name="Lee M.A."/>
            <person name="Choi H.J."/>
        </authorList>
    </citation>
    <scope>NUCLEOTIDE SEQUENCE [LARGE SCALE GENOMIC DNA]</scope>
    <source>
        <strain evidence="2 3">NKC1-1</strain>
    </source>
</reference>
<dbReference type="EMBL" id="CP031092">
    <property type="protein sequence ID" value="AXF57323.1"/>
    <property type="molecule type" value="Genomic_DNA"/>
</dbReference>
<organism evidence="2 3">
    <name type="scientific">Salicibibacter kimchii</name>
    <dbReference type="NCBI Taxonomy" id="2099786"/>
    <lineage>
        <taxon>Bacteria</taxon>
        <taxon>Bacillati</taxon>
        <taxon>Bacillota</taxon>
        <taxon>Bacilli</taxon>
        <taxon>Bacillales</taxon>
        <taxon>Bacillaceae</taxon>
        <taxon>Salicibibacter</taxon>
    </lineage>
</organism>
<keyword evidence="3" id="KW-1185">Reference proteome</keyword>
<accession>A0A345C292</accession>
<sequence length="187" mass="22422">MQEDQQQQLEILRSANQQLTQMQMDYWQSFSHPGTWQFWFEVGIIVIPLVVLFFAIDRSKAFLLGFFGFNYHAWFLYADRIMIEFGLWDYPYQFVPFLPSFGVDASFVPVLFMLLYQWTLKNNKNVYLYGLLLSAILGFVFGPILMAMDFFRPFYGINLFHLFVFYYLLFIISMIFTNIFIWLKKNA</sequence>
<protein>
    <submittedName>
        <fullName evidence="2">Uncharacterized protein</fullName>
    </submittedName>
</protein>
<proteinExistence type="predicted"/>
<keyword evidence="1" id="KW-0812">Transmembrane</keyword>
<dbReference type="KEGG" id="rue:DT065_15825"/>
<evidence type="ECO:0000313" key="3">
    <source>
        <dbReference type="Proteomes" id="UP000252100"/>
    </source>
</evidence>
<keyword evidence="1" id="KW-0472">Membrane</keyword>
<dbReference type="NCBIfam" id="NF041644">
    <property type="entry name" value="CBO0543_fam"/>
    <property type="match status" value="1"/>
</dbReference>
<feature type="transmembrane region" description="Helical" evidence="1">
    <location>
        <begin position="128"/>
        <end position="148"/>
    </location>
</feature>
<evidence type="ECO:0000313" key="2">
    <source>
        <dbReference type="EMBL" id="AXF57323.1"/>
    </source>
</evidence>
<feature type="transmembrane region" description="Helical" evidence="1">
    <location>
        <begin position="97"/>
        <end position="116"/>
    </location>
</feature>
<gene>
    <name evidence="2" type="ORF">DT065_15825</name>
</gene>
<name>A0A345C292_9BACI</name>
<feature type="transmembrane region" description="Helical" evidence="1">
    <location>
        <begin position="36"/>
        <end position="54"/>
    </location>
</feature>
<evidence type="ECO:0000256" key="1">
    <source>
        <dbReference type="SAM" id="Phobius"/>
    </source>
</evidence>
<dbReference type="RefSeq" id="WP_114375032.1">
    <property type="nucleotide sequence ID" value="NZ_CP031092.1"/>
</dbReference>
<keyword evidence="1" id="KW-1133">Transmembrane helix</keyword>
<dbReference type="InterPro" id="IPR048147">
    <property type="entry name" value="CBO0543-like"/>
</dbReference>
<feature type="transmembrane region" description="Helical" evidence="1">
    <location>
        <begin position="160"/>
        <end position="183"/>
    </location>
</feature>
<dbReference type="AlphaFoldDB" id="A0A345C292"/>
<dbReference type="Proteomes" id="UP000252100">
    <property type="component" value="Chromosome"/>
</dbReference>
<feature type="transmembrane region" description="Helical" evidence="1">
    <location>
        <begin position="61"/>
        <end position="77"/>
    </location>
</feature>
<dbReference type="OrthoDB" id="2591789at2"/>